<dbReference type="GO" id="GO:0016705">
    <property type="term" value="F:oxidoreductase activity, acting on paired donors, with incorporation or reduction of molecular oxygen"/>
    <property type="evidence" value="ECO:0007669"/>
    <property type="project" value="InterPro"/>
</dbReference>
<dbReference type="EMBL" id="JASBNA010000029">
    <property type="protein sequence ID" value="KAK7683817.1"/>
    <property type="molecule type" value="Genomic_DNA"/>
</dbReference>
<gene>
    <name evidence="9" type="ORF">QCA50_013193</name>
</gene>
<dbReference type="AlphaFoldDB" id="A0AAW0G2M8"/>
<keyword evidence="2" id="KW-0349">Heme</keyword>
<keyword evidence="7" id="KW-0408">Iron</keyword>
<evidence type="ECO:0000256" key="2">
    <source>
        <dbReference type="ARBA" id="ARBA00022617"/>
    </source>
</evidence>
<dbReference type="SUPFAM" id="SSF48264">
    <property type="entry name" value="Cytochrome P450"/>
    <property type="match status" value="1"/>
</dbReference>
<comment type="subcellular location">
    <subcellularLocation>
        <location evidence="1">Membrane</location>
    </subcellularLocation>
</comment>
<evidence type="ECO:0000256" key="8">
    <source>
        <dbReference type="ARBA" id="ARBA00023136"/>
    </source>
</evidence>
<dbReference type="GO" id="GO:0005506">
    <property type="term" value="F:iron ion binding"/>
    <property type="evidence" value="ECO:0007669"/>
    <property type="project" value="InterPro"/>
</dbReference>
<dbReference type="InterPro" id="IPR001128">
    <property type="entry name" value="Cyt_P450"/>
</dbReference>
<dbReference type="GO" id="GO:0004497">
    <property type="term" value="F:monooxygenase activity"/>
    <property type="evidence" value="ECO:0007669"/>
    <property type="project" value="InterPro"/>
</dbReference>
<protein>
    <recommendedName>
        <fullName evidence="11">Cytochrome P450</fullName>
    </recommendedName>
</protein>
<evidence type="ECO:0000256" key="7">
    <source>
        <dbReference type="ARBA" id="ARBA00023004"/>
    </source>
</evidence>
<dbReference type="PANTHER" id="PTHR24282:SF258">
    <property type="entry name" value="CYTOCHROME P450"/>
    <property type="match status" value="1"/>
</dbReference>
<keyword evidence="8" id="KW-0472">Membrane</keyword>
<dbReference type="Gene3D" id="1.10.630.10">
    <property type="entry name" value="Cytochrome P450"/>
    <property type="match status" value="1"/>
</dbReference>
<name>A0AAW0G2M8_9APHY</name>
<sequence>MGTVGILVVTFVVLFLVKRVLDFWNAVKSIHNFPGFRVLLSPNGLPSFLPHIPGISVGGSNKFIPFQMAGTDVFTAVSMFPSVEVNLLVADAAVAKDIMANRFKFPKPIEQYEALTPFGPHIVASEHEQWKKYRKVAAPAFTEPNNKLVWNETVRIVEDLFQNVWGDQKQITYDHALDLTMPMALFVIGAAGFGRRIGWKEELVLPPGHKLTFKDALASVSHNAIMKAILPNWAMNATKKTREVGVAYDELELYMEEMIASRRKDGHKEAKDDLLTGLLDACEGDFEGFSKLSDRELLGNIFIFLIAGQYLRSIYSSR</sequence>
<keyword evidence="4" id="KW-0479">Metal-binding</keyword>
<comment type="caution">
    <text evidence="9">The sequence shown here is derived from an EMBL/GenBank/DDBJ whole genome shotgun (WGS) entry which is preliminary data.</text>
</comment>
<evidence type="ECO:0000256" key="6">
    <source>
        <dbReference type="ARBA" id="ARBA00023002"/>
    </source>
</evidence>
<keyword evidence="3" id="KW-0812">Transmembrane</keyword>
<evidence type="ECO:0008006" key="11">
    <source>
        <dbReference type="Google" id="ProtNLM"/>
    </source>
</evidence>
<proteinExistence type="predicted"/>
<dbReference type="GO" id="GO:0020037">
    <property type="term" value="F:heme binding"/>
    <property type="evidence" value="ECO:0007669"/>
    <property type="project" value="InterPro"/>
</dbReference>
<evidence type="ECO:0000313" key="10">
    <source>
        <dbReference type="Proteomes" id="UP001385951"/>
    </source>
</evidence>
<evidence type="ECO:0000256" key="3">
    <source>
        <dbReference type="ARBA" id="ARBA00022692"/>
    </source>
</evidence>
<evidence type="ECO:0000313" key="9">
    <source>
        <dbReference type="EMBL" id="KAK7683817.1"/>
    </source>
</evidence>
<evidence type="ECO:0000256" key="1">
    <source>
        <dbReference type="ARBA" id="ARBA00004370"/>
    </source>
</evidence>
<organism evidence="9 10">
    <name type="scientific">Cerrena zonata</name>
    <dbReference type="NCBI Taxonomy" id="2478898"/>
    <lineage>
        <taxon>Eukaryota</taxon>
        <taxon>Fungi</taxon>
        <taxon>Dikarya</taxon>
        <taxon>Basidiomycota</taxon>
        <taxon>Agaricomycotina</taxon>
        <taxon>Agaricomycetes</taxon>
        <taxon>Polyporales</taxon>
        <taxon>Cerrenaceae</taxon>
        <taxon>Cerrena</taxon>
    </lineage>
</organism>
<keyword evidence="10" id="KW-1185">Reference proteome</keyword>
<dbReference type="Proteomes" id="UP001385951">
    <property type="component" value="Unassembled WGS sequence"/>
</dbReference>
<reference evidence="9 10" key="1">
    <citation type="submission" date="2022-09" db="EMBL/GenBank/DDBJ databases">
        <authorList>
            <person name="Palmer J.M."/>
        </authorList>
    </citation>
    <scope>NUCLEOTIDE SEQUENCE [LARGE SCALE GENOMIC DNA]</scope>
    <source>
        <strain evidence="9 10">DSM 7382</strain>
    </source>
</reference>
<accession>A0AAW0G2M8</accession>
<evidence type="ECO:0000256" key="5">
    <source>
        <dbReference type="ARBA" id="ARBA00022989"/>
    </source>
</evidence>
<dbReference type="GO" id="GO:0016020">
    <property type="term" value="C:membrane"/>
    <property type="evidence" value="ECO:0007669"/>
    <property type="project" value="UniProtKB-SubCell"/>
</dbReference>
<dbReference type="PANTHER" id="PTHR24282">
    <property type="entry name" value="CYTOCHROME P450 FAMILY MEMBER"/>
    <property type="match status" value="1"/>
</dbReference>
<dbReference type="Pfam" id="PF00067">
    <property type="entry name" value="p450"/>
    <property type="match status" value="1"/>
</dbReference>
<keyword evidence="6" id="KW-0560">Oxidoreductase</keyword>
<evidence type="ECO:0000256" key="4">
    <source>
        <dbReference type="ARBA" id="ARBA00022723"/>
    </source>
</evidence>
<keyword evidence="5" id="KW-1133">Transmembrane helix</keyword>
<dbReference type="InterPro" id="IPR036396">
    <property type="entry name" value="Cyt_P450_sf"/>
</dbReference>
<dbReference type="InterPro" id="IPR050665">
    <property type="entry name" value="Cytochrome_P450_Monooxygen"/>
</dbReference>